<feature type="binding site" evidence="6">
    <location>
        <position position="127"/>
    </location>
    <ligand>
        <name>ATP</name>
        <dbReference type="ChEBI" id="CHEBI:30616"/>
    </ligand>
</feature>
<feature type="binding site" evidence="6">
    <location>
        <begin position="57"/>
        <end position="59"/>
    </location>
    <ligand>
        <name>AMP</name>
        <dbReference type="ChEBI" id="CHEBI:456215"/>
    </ligand>
</feature>
<dbReference type="FunFam" id="3.40.50.300:FF:000106">
    <property type="entry name" value="Adenylate kinase mitochondrial"/>
    <property type="match status" value="1"/>
</dbReference>
<evidence type="ECO:0000313" key="11">
    <source>
        <dbReference type="Proteomes" id="UP000318093"/>
    </source>
</evidence>
<dbReference type="NCBIfam" id="NF001381">
    <property type="entry name" value="PRK00279.1-3"/>
    <property type="match status" value="1"/>
</dbReference>
<feature type="binding site" evidence="6">
    <location>
        <position position="133"/>
    </location>
    <ligand>
        <name>Zn(2+)</name>
        <dbReference type="ChEBI" id="CHEBI:29105"/>
        <note>structural</note>
    </ligand>
</feature>
<comment type="pathway">
    <text evidence="6">Purine metabolism; AMP biosynthesis via salvage pathway; AMP from ADP: step 1/1.</text>
</comment>
<dbReference type="NCBIfam" id="TIGR01351">
    <property type="entry name" value="adk"/>
    <property type="match status" value="1"/>
</dbReference>
<dbReference type="HAMAP" id="MF_00235">
    <property type="entry name" value="Adenylate_kinase_Adk"/>
    <property type="match status" value="1"/>
</dbReference>
<keyword evidence="1 6" id="KW-0808">Transferase</keyword>
<feature type="region of interest" description="LID" evidence="6">
    <location>
        <begin position="126"/>
        <end position="163"/>
    </location>
</feature>
<dbReference type="InterPro" id="IPR006259">
    <property type="entry name" value="Adenyl_kin_sub"/>
</dbReference>
<feature type="binding site" evidence="6">
    <location>
        <position position="199"/>
    </location>
    <ligand>
        <name>ATP</name>
        <dbReference type="ChEBI" id="CHEBI:30616"/>
    </ligand>
</feature>
<feature type="binding site" evidence="6">
    <location>
        <position position="153"/>
    </location>
    <ligand>
        <name>Zn(2+)</name>
        <dbReference type="ChEBI" id="CHEBI:29105"/>
        <note>structural</note>
    </ligand>
</feature>
<feature type="binding site" evidence="6">
    <location>
        <begin position="136"/>
        <end position="137"/>
    </location>
    <ligand>
        <name>ATP</name>
        <dbReference type="ChEBI" id="CHEBI:30616"/>
    </ligand>
</feature>
<comment type="similarity">
    <text evidence="6 7">Belongs to the adenylate kinase family.</text>
</comment>
<dbReference type="InterPro" id="IPR027417">
    <property type="entry name" value="P-loop_NTPase"/>
</dbReference>
<dbReference type="InterPro" id="IPR033690">
    <property type="entry name" value="Adenylat_kinase_CS"/>
</dbReference>
<dbReference type="NCBIfam" id="NF001380">
    <property type="entry name" value="PRK00279.1-2"/>
    <property type="match status" value="1"/>
</dbReference>
<evidence type="ECO:0000256" key="7">
    <source>
        <dbReference type="RuleBase" id="RU003330"/>
    </source>
</evidence>
<feature type="binding site" evidence="6">
    <location>
        <begin position="85"/>
        <end position="88"/>
    </location>
    <ligand>
        <name>AMP</name>
        <dbReference type="ChEBI" id="CHEBI:456215"/>
    </ligand>
</feature>
<feature type="binding site" evidence="6">
    <location>
        <position position="171"/>
    </location>
    <ligand>
        <name>AMP</name>
        <dbReference type="ChEBI" id="CHEBI:456215"/>
    </ligand>
</feature>
<keyword evidence="5 6" id="KW-0067">ATP-binding</keyword>
<dbReference type="Pfam" id="PF00406">
    <property type="entry name" value="ADK"/>
    <property type="match status" value="1"/>
</dbReference>
<evidence type="ECO:0000256" key="1">
    <source>
        <dbReference type="ARBA" id="ARBA00022679"/>
    </source>
</evidence>
<evidence type="ECO:0000313" key="10">
    <source>
        <dbReference type="EMBL" id="TMI82920.1"/>
    </source>
</evidence>
<dbReference type="GO" id="GO:0005524">
    <property type="term" value="F:ATP binding"/>
    <property type="evidence" value="ECO:0007669"/>
    <property type="project" value="UniProtKB-UniRule"/>
</dbReference>
<feature type="binding site" evidence="6">
    <location>
        <position position="31"/>
    </location>
    <ligand>
        <name>AMP</name>
        <dbReference type="ChEBI" id="CHEBI:456215"/>
    </ligand>
</feature>
<keyword evidence="6" id="KW-0862">Zinc</keyword>
<evidence type="ECO:0000256" key="2">
    <source>
        <dbReference type="ARBA" id="ARBA00022727"/>
    </source>
</evidence>
<keyword evidence="6" id="KW-0479">Metal-binding</keyword>
<comment type="subcellular location">
    <subcellularLocation>
        <location evidence="6 8">Cytoplasm</location>
    </subcellularLocation>
</comment>
<evidence type="ECO:0000259" key="9">
    <source>
        <dbReference type="Pfam" id="PF05191"/>
    </source>
</evidence>
<dbReference type="Proteomes" id="UP000318093">
    <property type="component" value="Unassembled WGS sequence"/>
</dbReference>
<dbReference type="PANTHER" id="PTHR23359">
    <property type="entry name" value="NUCLEOTIDE KINASE"/>
    <property type="match status" value="1"/>
</dbReference>
<evidence type="ECO:0000256" key="5">
    <source>
        <dbReference type="ARBA" id="ARBA00022840"/>
    </source>
</evidence>
<comment type="domain">
    <text evidence="6">Consists of three domains, a large central CORE domain and two small peripheral domains, NMPbind and LID, which undergo movements during catalysis. The LID domain closes over the site of phosphoryl transfer upon ATP binding. Assembling and dissambling the active center during each catalytic cycle provides an effective means to prevent ATP hydrolysis. Some bacteria have evolved a zinc-coordinating structure that stabilizes the LID domain.</text>
</comment>
<evidence type="ECO:0000256" key="6">
    <source>
        <dbReference type="HAMAP-Rule" id="MF_00235"/>
    </source>
</evidence>
<dbReference type="NCBIfam" id="NF011100">
    <property type="entry name" value="PRK14527.1"/>
    <property type="match status" value="1"/>
</dbReference>
<dbReference type="AlphaFoldDB" id="A0A537JHG4"/>
<comment type="catalytic activity">
    <reaction evidence="6 8">
        <text>AMP + ATP = 2 ADP</text>
        <dbReference type="Rhea" id="RHEA:12973"/>
        <dbReference type="ChEBI" id="CHEBI:30616"/>
        <dbReference type="ChEBI" id="CHEBI:456215"/>
        <dbReference type="ChEBI" id="CHEBI:456216"/>
        <dbReference type="EC" id="2.7.4.3"/>
    </reaction>
</comment>
<dbReference type="CDD" id="cd01428">
    <property type="entry name" value="ADK"/>
    <property type="match status" value="1"/>
</dbReference>
<comment type="subunit">
    <text evidence="6 8">Monomer.</text>
</comment>
<dbReference type="SUPFAM" id="SSF52540">
    <property type="entry name" value="P-loop containing nucleoside triphosphate hydrolases"/>
    <property type="match status" value="1"/>
</dbReference>
<evidence type="ECO:0000256" key="4">
    <source>
        <dbReference type="ARBA" id="ARBA00022777"/>
    </source>
</evidence>
<accession>A0A537JHG4</accession>
<dbReference type="InterPro" id="IPR007862">
    <property type="entry name" value="Adenylate_kinase_lid-dom"/>
</dbReference>
<feature type="domain" description="Adenylate kinase active site lid" evidence="9">
    <location>
        <begin position="127"/>
        <end position="162"/>
    </location>
</feature>
<dbReference type="UniPathway" id="UPA00588">
    <property type="reaction ID" value="UER00649"/>
</dbReference>
<feature type="binding site" evidence="6">
    <location>
        <position position="150"/>
    </location>
    <ligand>
        <name>Zn(2+)</name>
        <dbReference type="ChEBI" id="CHEBI:29105"/>
        <note>structural</note>
    </ligand>
</feature>
<gene>
    <name evidence="6" type="primary">adk</name>
    <name evidence="10" type="ORF">E6H03_04680</name>
</gene>
<dbReference type="GO" id="GO:0004017">
    <property type="term" value="F:AMP kinase activity"/>
    <property type="evidence" value="ECO:0007669"/>
    <property type="project" value="UniProtKB-UniRule"/>
</dbReference>
<comment type="function">
    <text evidence="6">Catalyzes the reversible transfer of the terminal phosphate group between ATP and AMP. Plays an important role in cellular energy homeostasis and in adenine nucleotide metabolism.</text>
</comment>
<feature type="binding site" evidence="6">
    <location>
        <position position="92"/>
    </location>
    <ligand>
        <name>AMP</name>
        <dbReference type="ChEBI" id="CHEBI:456215"/>
    </ligand>
</feature>
<dbReference type="GO" id="GO:0044209">
    <property type="term" value="P:AMP salvage"/>
    <property type="evidence" value="ECO:0007669"/>
    <property type="project" value="UniProtKB-UniRule"/>
</dbReference>
<dbReference type="GO" id="GO:0005737">
    <property type="term" value="C:cytoplasm"/>
    <property type="evidence" value="ECO:0007669"/>
    <property type="project" value="UniProtKB-SubCell"/>
</dbReference>
<keyword evidence="6" id="KW-0963">Cytoplasm</keyword>
<feature type="binding site" evidence="6">
    <location>
        <position position="130"/>
    </location>
    <ligand>
        <name>Zn(2+)</name>
        <dbReference type="ChEBI" id="CHEBI:29105"/>
        <note>structural</note>
    </ligand>
</feature>
<dbReference type="PRINTS" id="PR00094">
    <property type="entry name" value="ADENYLTKNASE"/>
</dbReference>
<dbReference type="InterPro" id="IPR000850">
    <property type="entry name" value="Adenylat/UMP-CMP_kin"/>
</dbReference>
<proteinExistence type="inferred from homology"/>
<dbReference type="PROSITE" id="PS00113">
    <property type="entry name" value="ADENYLATE_KINASE"/>
    <property type="match status" value="1"/>
</dbReference>
<feature type="binding site" evidence="6">
    <location>
        <position position="36"/>
    </location>
    <ligand>
        <name>AMP</name>
        <dbReference type="ChEBI" id="CHEBI:456215"/>
    </ligand>
</feature>
<reference evidence="10 11" key="1">
    <citation type="journal article" date="2019" name="Nat. Microbiol.">
        <title>Mediterranean grassland soil C-N compound turnover is dependent on rainfall and depth, and is mediated by genomically divergent microorganisms.</title>
        <authorList>
            <person name="Diamond S."/>
            <person name="Andeer P.F."/>
            <person name="Li Z."/>
            <person name="Crits-Christoph A."/>
            <person name="Burstein D."/>
            <person name="Anantharaman K."/>
            <person name="Lane K.R."/>
            <person name="Thomas B.C."/>
            <person name="Pan C."/>
            <person name="Northen T.R."/>
            <person name="Banfield J.F."/>
        </authorList>
    </citation>
    <scope>NUCLEOTIDE SEQUENCE [LARGE SCALE GENOMIC DNA]</scope>
    <source>
        <strain evidence="10">NP_6</strain>
    </source>
</reference>
<dbReference type="GO" id="GO:0008270">
    <property type="term" value="F:zinc ion binding"/>
    <property type="evidence" value="ECO:0007669"/>
    <property type="project" value="UniProtKB-UniRule"/>
</dbReference>
<sequence length="219" mass="24611">MHLVFMGPPGAGKGTQAALFHERYRLPHVSTGDMFRVAVRDGTEVGRRATEYMLRGDLVPDEIVDEIVRIRLAQSDTARGFILDGYPRTLPQADYLDALLAERDHGLDAVVSFEIHEEVLLRRLTGRRVCPTCGAIYHLGNNPPKAPGRCDLDGTALVQRKDDAPDTVLHRLQVFRQWTAPLVDHYRKRGLFLAVDAERPVETVHEQILQFVRSRAASP</sequence>
<comment type="caution">
    <text evidence="10">The sequence shown here is derived from an EMBL/GenBank/DDBJ whole genome shotgun (WGS) entry which is preliminary data.</text>
</comment>
<feature type="region of interest" description="NMP" evidence="6">
    <location>
        <begin position="30"/>
        <end position="59"/>
    </location>
</feature>
<keyword evidence="4 6" id="KW-0418">Kinase</keyword>
<dbReference type="EC" id="2.7.4.3" evidence="6 8"/>
<feature type="binding site" evidence="6">
    <location>
        <begin position="10"/>
        <end position="15"/>
    </location>
    <ligand>
        <name>ATP</name>
        <dbReference type="ChEBI" id="CHEBI:30616"/>
    </ligand>
</feature>
<organism evidence="10 11">
    <name type="scientific">Candidatus Segetimicrobium genomatis</name>
    <dbReference type="NCBI Taxonomy" id="2569760"/>
    <lineage>
        <taxon>Bacteria</taxon>
        <taxon>Bacillati</taxon>
        <taxon>Candidatus Sysuimicrobiota</taxon>
        <taxon>Candidatus Sysuimicrobiia</taxon>
        <taxon>Candidatus Sysuimicrobiales</taxon>
        <taxon>Candidatus Segetimicrobiaceae</taxon>
        <taxon>Candidatus Segetimicrobium</taxon>
    </lineage>
</organism>
<dbReference type="EMBL" id="VBAN01000137">
    <property type="protein sequence ID" value="TMI82920.1"/>
    <property type="molecule type" value="Genomic_DNA"/>
</dbReference>
<dbReference type="Gene3D" id="3.40.50.300">
    <property type="entry name" value="P-loop containing nucleotide triphosphate hydrolases"/>
    <property type="match status" value="1"/>
</dbReference>
<keyword evidence="2 6" id="KW-0545">Nucleotide biosynthesis</keyword>
<protein>
    <recommendedName>
        <fullName evidence="6 8">Adenylate kinase</fullName>
        <shortName evidence="6">AK</shortName>
        <ecNumber evidence="6 8">2.7.4.3</ecNumber>
    </recommendedName>
    <alternativeName>
        <fullName evidence="6">ATP-AMP transphosphorylase</fullName>
    </alternativeName>
    <alternativeName>
        <fullName evidence="6">ATP:AMP phosphotransferase</fullName>
    </alternativeName>
    <alternativeName>
        <fullName evidence="6">Adenylate monophosphate kinase</fullName>
    </alternativeName>
</protein>
<keyword evidence="3 6" id="KW-0547">Nucleotide-binding</keyword>
<name>A0A537JHG4_9BACT</name>
<evidence type="ECO:0000256" key="3">
    <source>
        <dbReference type="ARBA" id="ARBA00022741"/>
    </source>
</evidence>
<evidence type="ECO:0000256" key="8">
    <source>
        <dbReference type="RuleBase" id="RU003331"/>
    </source>
</evidence>
<dbReference type="Pfam" id="PF05191">
    <property type="entry name" value="ADK_lid"/>
    <property type="match status" value="1"/>
</dbReference>
<feature type="binding site" evidence="6">
    <location>
        <position position="160"/>
    </location>
    <ligand>
        <name>AMP</name>
        <dbReference type="ChEBI" id="CHEBI:456215"/>
    </ligand>
</feature>